<gene>
    <name evidence="3" type="ORF">WT27_06905</name>
</gene>
<dbReference type="PANTHER" id="PTHR43236">
    <property type="entry name" value="ANTITOXIN HIGA1"/>
    <property type="match status" value="1"/>
</dbReference>
<protein>
    <recommendedName>
        <fullName evidence="2">IrrE N-terminal-like domain-containing protein</fullName>
    </recommendedName>
</protein>
<evidence type="ECO:0000259" key="2">
    <source>
        <dbReference type="Pfam" id="PF06114"/>
    </source>
</evidence>
<dbReference type="RefSeq" id="WP_060107053.1">
    <property type="nucleotide sequence ID" value="NZ_LPEQ01000082.1"/>
</dbReference>
<evidence type="ECO:0000313" key="3">
    <source>
        <dbReference type="EMBL" id="KVV46088.1"/>
    </source>
</evidence>
<organism evidence="3 4">
    <name type="scientific">Burkholderia territorii</name>
    <dbReference type="NCBI Taxonomy" id="1503055"/>
    <lineage>
        <taxon>Bacteria</taxon>
        <taxon>Pseudomonadati</taxon>
        <taxon>Pseudomonadota</taxon>
        <taxon>Betaproteobacteria</taxon>
        <taxon>Burkholderiales</taxon>
        <taxon>Burkholderiaceae</taxon>
        <taxon>Burkholderia</taxon>
        <taxon>Burkholderia cepacia complex</taxon>
    </lineage>
</organism>
<reference evidence="3 4" key="1">
    <citation type="submission" date="2015-11" db="EMBL/GenBank/DDBJ databases">
        <title>Expanding the genomic diversity of Burkholderia species for the development of highly accurate diagnostics.</title>
        <authorList>
            <person name="Sahl J."/>
            <person name="Keim P."/>
            <person name="Wagner D."/>
        </authorList>
    </citation>
    <scope>NUCLEOTIDE SEQUENCE [LARGE SCALE GENOMIC DNA]</scope>
    <source>
        <strain evidence="3 4">MSMB1301WGS</strain>
    </source>
</reference>
<proteinExistence type="predicted"/>
<dbReference type="InterPro" id="IPR010359">
    <property type="entry name" value="IrrE_HExxH"/>
</dbReference>
<dbReference type="AlphaFoldDB" id="A0A119ASL4"/>
<dbReference type="EMBL" id="LPEQ01000082">
    <property type="protein sequence ID" value="KVV46088.1"/>
    <property type="molecule type" value="Genomic_DNA"/>
</dbReference>
<dbReference type="Gene3D" id="1.10.10.2910">
    <property type="match status" value="1"/>
</dbReference>
<dbReference type="PANTHER" id="PTHR43236:SF1">
    <property type="entry name" value="BLL7220 PROTEIN"/>
    <property type="match status" value="1"/>
</dbReference>
<feature type="compositionally biased region" description="Acidic residues" evidence="1">
    <location>
        <begin position="267"/>
        <end position="276"/>
    </location>
</feature>
<dbReference type="InterPro" id="IPR052345">
    <property type="entry name" value="Rad_response_metalloprotease"/>
</dbReference>
<sequence length="291" mass="31669">MGDASLRDAEQLAEKIVSDFGLTLPVDVVELARNHDILVEAKPSIAAGVSGMLIRHVNDFAIGYATHVRNEGFQRFSIAHELGHFFLPGHPEHIFSEGRTLHESRAGFASGDPIELQADHFAAGLLMPSSLFAKEAGKYSDGLGAIEKLAEVCKTSLTASAIRYAEVTDAAIAVVVSSRSSVDYSFLSPAMLKIKGLTYLKKGAVLPRDSLTRDFNQTADNIGSTRRVDGETDLQSWFRSDGEFDAWEEVVGLGMYGKTLTVITAEAPDDNDNENEDGGRGWGEPKFSYRR</sequence>
<dbReference type="Pfam" id="PF06114">
    <property type="entry name" value="Peptidase_M78"/>
    <property type="match status" value="1"/>
</dbReference>
<evidence type="ECO:0000256" key="1">
    <source>
        <dbReference type="SAM" id="MobiDB-lite"/>
    </source>
</evidence>
<keyword evidence="4" id="KW-1185">Reference proteome</keyword>
<feature type="domain" description="IrrE N-terminal-like" evidence="2">
    <location>
        <begin position="72"/>
        <end position="159"/>
    </location>
</feature>
<name>A0A119ASL4_9BURK</name>
<comment type="caution">
    <text evidence="3">The sequence shown here is derived from an EMBL/GenBank/DDBJ whole genome shotgun (WGS) entry which is preliminary data.</text>
</comment>
<accession>A0A119ASL4</accession>
<feature type="region of interest" description="Disordered" evidence="1">
    <location>
        <begin position="265"/>
        <end position="291"/>
    </location>
</feature>
<evidence type="ECO:0000313" key="4">
    <source>
        <dbReference type="Proteomes" id="UP000062317"/>
    </source>
</evidence>
<dbReference type="Proteomes" id="UP000062317">
    <property type="component" value="Unassembled WGS sequence"/>
</dbReference>